<keyword evidence="2" id="KW-1185">Reference proteome</keyword>
<dbReference type="EMBL" id="JBHRSL010000010">
    <property type="protein sequence ID" value="MFC3052386.1"/>
    <property type="molecule type" value="Genomic_DNA"/>
</dbReference>
<sequence length="108" mass="12405">MSVDENFAALRKIYPEVQLMEQGGQKVAFIPNLMLKQSGQTVSLQALLWPYARDGYQTRLFLEKKVDGEAKNWKSFNLLGKSWWACSWRGVQANLPWPVILANHLRAL</sequence>
<dbReference type="RefSeq" id="WP_194213950.1">
    <property type="nucleotide sequence ID" value="NZ_CP061205.1"/>
</dbReference>
<gene>
    <name evidence="1" type="ORF">ACFOKA_10775</name>
</gene>
<evidence type="ECO:0000313" key="2">
    <source>
        <dbReference type="Proteomes" id="UP001595444"/>
    </source>
</evidence>
<accession>A0ABV7D5M0</accession>
<proteinExistence type="predicted"/>
<reference evidence="2" key="1">
    <citation type="journal article" date="2019" name="Int. J. Syst. Evol. Microbiol.">
        <title>The Global Catalogue of Microorganisms (GCM) 10K type strain sequencing project: providing services to taxonomists for standard genome sequencing and annotation.</title>
        <authorList>
            <consortium name="The Broad Institute Genomics Platform"/>
            <consortium name="The Broad Institute Genome Sequencing Center for Infectious Disease"/>
            <person name="Wu L."/>
            <person name="Ma J."/>
        </authorList>
    </citation>
    <scope>NUCLEOTIDE SEQUENCE [LARGE SCALE GENOMIC DNA]</scope>
    <source>
        <strain evidence="2">KCTC 62164</strain>
    </source>
</reference>
<evidence type="ECO:0000313" key="1">
    <source>
        <dbReference type="EMBL" id="MFC3052386.1"/>
    </source>
</evidence>
<protein>
    <submittedName>
        <fullName evidence="1">Uncharacterized protein</fullName>
    </submittedName>
</protein>
<comment type="caution">
    <text evidence="1">The sequence shown here is derived from an EMBL/GenBank/DDBJ whole genome shotgun (WGS) entry which is preliminary data.</text>
</comment>
<dbReference type="Proteomes" id="UP001595444">
    <property type="component" value="Unassembled WGS sequence"/>
</dbReference>
<name>A0ABV7D5M0_9PROT</name>
<organism evidence="1 2">
    <name type="scientific">Kordiimonas pumila</name>
    <dbReference type="NCBI Taxonomy" id="2161677"/>
    <lineage>
        <taxon>Bacteria</taxon>
        <taxon>Pseudomonadati</taxon>
        <taxon>Pseudomonadota</taxon>
        <taxon>Alphaproteobacteria</taxon>
        <taxon>Kordiimonadales</taxon>
        <taxon>Kordiimonadaceae</taxon>
        <taxon>Kordiimonas</taxon>
    </lineage>
</organism>